<name>A0A8J2YP85_9BACL</name>
<feature type="domain" description="LysM" evidence="7">
    <location>
        <begin position="106"/>
        <end position="149"/>
    </location>
</feature>
<sequence>MDYTNYEIREIAGKNEEYELIMYVEAPLEEFASEYDRILNDKAKLMTMAKEIINTRYASVRVTMLKVVIGGMAMISAPLMMEHTSKAKAAEIVMKDATEKKTSSSIYYAVEPGDTLWQLSQKFNTSIDNIKKANHMTTDVLQINQQLIIPKAFHVVQTGDYLTVLAKEYGITVDAIKAANGMTTDQTQLGQTLIIPALVNASTSTTTVPQTSSPTATPQQTTYTVVSGDSLWAIATKFNISLDALRSANHITNDRLFVGQSLIIPQSTPASTIQNTAPSTSSTYTVVSGDSLSVIAKKYNVTVDQIKQANHLTSDVIRVGQVLTLPTATTPTTASTASADLQAVQKDLQTLGYYTVTTMTGSYDNPTTEALKNVQKDYGLPVTGTADQATKTVIAHALVKHDLVKDTKNYLGVPYLWGGTTPKGFDCSGFVYYMFNQHGVSMSRNTSAGLYTTGTAVSSAQLQPGDLVFFAVNTPGTISHVGFYIGNNQFVSATSSSGIAIASMDNSYWKKYYVGAKRVY</sequence>
<dbReference type="SUPFAM" id="SSF54001">
    <property type="entry name" value="Cysteine proteinases"/>
    <property type="match status" value="1"/>
</dbReference>
<evidence type="ECO:0000256" key="4">
    <source>
        <dbReference type="ARBA" id="ARBA00022737"/>
    </source>
</evidence>
<evidence type="ECO:0000256" key="2">
    <source>
        <dbReference type="ARBA" id="ARBA00022670"/>
    </source>
</evidence>
<dbReference type="InterPro" id="IPR052062">
    <property type="entry name" value="Murein_DD/LD_carboxypeptidase"/>
</dbReference>
<feature type="domain" description="NlpC/P60" evidence="8">
    <location>
        <begin position="397"/>
        <end position="520"/>
    </location>
</feature>
<evidence type="ECO:0000259" key="8">
    <source>
        <dbReference type="PROSITE" id="PS51935"/>
    </source>
</evidence>
<dbReference type="CDD" id="cd00118">
    <property type="entry name" value="LysM"/>
    <property type="match status" value="4"/>
</dbReference>
<evidence type="ECO:0000313" key="10">
    <source>
        <dbReference type="Proteomes" id="UP000628775"/>
    </source>
</evidence>
<evidence type="ECO:0000256" key="1">
    <source>
        <dbReference type="ARBA" id="ARBA00007074"/>
    </source>
</evidence>
<dbReference type="Gene3D" id="3.10.350.10">
    <property type="entry name" value="LysM domain"/>
    <property type="match status" value="4"/>
</dbReference>
<dbReference type="PROSITE" id="PS51935">
    <property type="entry name" value="NLPC_P60"/>
    <property type="match status" value="1"/>
</dbReference>
<dbReference type="SMART" id="SM00257">
    <property type="entry name" value="LysM"/>
    <property type="match status" value="4"/>
</dbReference>
<dbReference type="AlphaFoldDB" id="A0A8J2YP85"/>
<dbReference type="InterPro" id="IPR036365">
    <property type="entry name" value="PGBD-like_sf"/>
</dbReference>
<dbReference type="InterPro" id="IPR038765">
    <property type="entry name" value="Papain-like_cys_pep_sf"/>
</dbReference>
<evidence type="ECO:0000256" key="5">
    <source>
        <dbReference type="ARBA" id="ARBA00022801"/>
    </source>
</evidence>
<dbReference type="Gene3D" id="1.10.101.10">
    <property type="entry name" value="PGBD-like superfamily/PGBD"/>
    <property type="match status" value="1"/>
</dbReference>
<dbReference type="GO" id="GO:0008234">
    <property type="term" value="F:cysteine-type peptidase activity"/>
    <property type="evidence" value="ECO:0007669"/>
    <property type="project" value="UniProtKB-KW"/>
</dbReference>
<gene>
    <name evidence="9" type="primary">lytF</name>
    <name evidence="9" type="ORF">GCM10011391_39960</name>
</gene>
<dbReference type="Pfam" id="PF00877">
    <property type="entry name" value="NLPC_P60"/>
    <property type="match status" value="1"/>
</dbReference>
<reference evidence="9" key="2">
    <citation type="submission" date="2020-09" db="EMBL/GenBank/DDBJ databases">
        <authorList>
            <person name="Sun Q."/>
            <person name="Zhou Y."/>
        </authorList>
    </citation>
    <scope>NUCLEOTIDE SEQUENCE</scope>
    <source>
        <strain evidence="9">CGMCC 1.15371</strain>
    </source>
</reference>
<dbReference type="SUPFAM" id="SSF47090">
    <property type="entry name" value="PGBD-like"/>
    <property type="match status" value="1"/>
</dbReference>
<dbReference type="Pfam" id="PF01476">
    <property type="entry name" value="LysM"/>
    <property type="match status" value="4"/>
</dbReference>
<protein>
    <submittedName>
        <fullName evidence="9">Peptidoglycan endopeptidase LytF</fullName>
    </submittedName>
</protein>
<feature type="domain" description="LysM" evidence="7">
    <location>
        <begin position="221"/>
        <end position="264"/>
    </location>
</feature>
<keyword evidence="5" id="KW-0378">Hydrolase</keyword>
<evidence type="ECO:0000256" key="3">
    <source>
        <dbReference type="ARBA" id="ARBA00022729"/>
    </source>
</evidence>
<dbReference type="PANTHER" id="PTHR47360:SF1">
    <property type="entry name" value="ENDOPEPTIDASE NLPC-RELATED"/>
    <property type="match status" value="1"/>
</dbReference>
<dbReference type="InterPro" id="IPR002477">
    <property type="entry name" value="Peptidoglycan-bd-like"/>
</dbReference>
<dbReference type="Pfam" id="PF01471">
    <property type="entry name" value="PG_binding_1"/>
    <property type="match status" value="1"/>
</dbReference>
<dbReference type="InterPro" id="IPR018392">
    <property type="entry name" value="LysM"/>
</dbReference>
<keyword evidence="10" id="KW-1185">Reference proteome</keyword>
<accession>A0A8J2YP85</accession>
<dbReference type="InterPro" id="IPR036779">
    <property type="entry name" value="LysM_dom_sf"/>
</dbReference>
<organism evidence="9 10">
    <name type="scientific">Pullulanibacillus camelliae</name>
    <dbReference type="NCBI Taxonomy" id="1707096"/>
    <lineage>
        <taxon>Bacteria</taxon>
        <taxon>Bacillati</taxon>
        <taxon>Bacillota</taxon>
        <taxon>Bacilli</taxon>
        <taxon>Bacillales</taxon>
        <taxon>Sporolactobacillaceae</taxon>
        <taxon>Pullulanibacillus</taxon>
    </lineage>
</organism>
<evidence type="ECO:0000259" key="7">
    <source>
        <dbReference type="PROSITE" id="PS51782"/>
    </source>
</evidence>
<proteinExistence type="inferred from homology"/>
<feature type="domain" description="LysM" evidence="7">
    <location>
        <begin position="282"/>
        <end position="325"/>
    </location>
</feature>
<reference evidence="9" key="1">
    <citation type="journal article" date="2014" name="Int. J. Syst. Evol. Microbiol.">
        <title>Complete genome sequence of Corynebacterium casei LMG S-19264T (=DSM 44701T), isolated from a smear-ripened cheese.</title>
        <authorList>
            <consortium name="US DOE Joint Genome Institute (JGI-PGF)"/>
            <person name="Walter F."/>
            <person name="Albersmeier A."/>
            <person name="Kalinowski J."/>
            <person name="Ruckert C."/>
        </authorList>
    </citation>
    <scope>NUCLEOTIDE SEQUENCE</scope>
    <source>
        <strain evidence="9">CGMCC 1.15371</strain>
    </source>
</reference>
<keyword evidence="4" id="KW-0677">Repeat</keyword>
<keyword evidence="3" id="KW-0732">Signal</keyword>
<dbReference type="Gene3D" id="3.90.1720.10">
    <property type="entry name" value="endopeptidase domain like (from Nostoc punctiforme)"/>
    <property type="match status" value="1"/>
</dbReference>
<comment type="similarity">
    <text evidence="1">Belongs to the peptidase C40 family.</text>
</comment>
<dbReference type="PANTHER" id="PTHR47360">
    <property type="entry name" value="MUREIN DD-ENDOPEPTIDASE MEPS/MUREIN LD-CARBOXYPEPTIDASE"/>
    <property type="match status" value="1"/>
</dbReference>
<evidence type="ECO:0000256" key="6">
    <source>
        <dbReference type="ARBA" id="ARBA00022807"/>
    </source>
</evidence>
<dbReference type="SUPFAM" id="SSF54106">
    <property type="entry name" value="LysM domain"/>
    <property type="match status" value="4"/>
</dbReference>
<dbReference type="InterPro" id="IPR000064">
    <property type="entry name" value="NLP_P60_dom"/>
</dbReference>
<feature type="domain" description="LysM" evidence="7">
    <location>
        <begin position="152"/>
        <end position="195"/>
    </location>
</feature>
<comment type="caution">
    <text evidence="9">The sequence shown here is derived from an EMBL/GenBank/DDBJ whole genome shotgun (WGS) entry which is preliminary data.</text>
</comment>
<dbReference type="GO" id="GO:0006508">
    <property type="term" value="P:proteolysis"/>
    <property type="evidence" value="ECO:0007669"/>
    <property type="project" value="UniProtKB-KW"/>
</dbReference>
<dbReference type="InterPro" id="IPR036366">
    <property type="entry name" value="PGBDSf"/>
</dbReference>
<dbReference type="Proteomes" id="UP000628775">
    <property type="component" value="Unassembled WGS sequence"/>
</dbReference>
<dbReference type="EMBL" id="BMIR01000042">
    <property type="protein sequence ID" value="GGE57073.1"/>
    <property type="molecule type" value="Genomic_DNA"/>
</dbReference>
<keyword evidence="6" id="KW-0788">Thiol protease</keyword>
<evidence type="ECO:0000313" key="9">
    <source>
        <dbReference type="EMBL" id="GGE57073.1"/>
    </source>
</evidence>
<dbReference type="PROSITE" id="PS51782">
    <property type="entry name" value="LYSM"/>
    <property type="match status" value="4"/>
</dbReference>
<keyword evidence="2" id="KW-0645">Protease</keyword>